<dbReference type="SUPFAM" id="SSF47391">
    <property type="entry name" value="Dimerization-anchoring domain of cAMP-dependent PK regulatory subunit"/>
    <property type="match status" value="1"/>
</dbReference>
<sequence>MSDKRADDKIDSGNNESKREFLERSGVGSWIRDALSKVLSNRPEDAVAFLAQYFSSIGEKSNRLNRAYQYLTLTDHYQPSFANNVATAYEILCSSSGSRTLAGLTGSTYREVLSLICSTIPAPFCEQLLKKIGPRDEEVIYPSVFHSGVMAAFVMIEYLKQTEELFQLLTTHQGRGLVDHELATAMLQELQDALAVRSTDPVSILTAGSKLTNEVITDSLLELLFASQSEHRQMMTREEFVVTAFNIYLKEVKPVK</sequence>
<evidence type="ECO:0000313" key="2">
    <source>
        <dbReference type="Proteomes" id="UP000694845"/>
    </source>
</evidence>
<dbReference type="Pfam" id="PF24480">
    <property type="entry name" value="TPGS1_C"/>
    <property type="match status" value="1"/>
</dbReference>
<name>A0A8B7XEF3_ACAPL</name>
<dbReference type="CDD" id="cd22960">
    <property type="entry name" value="DD_TPGS1"/>
    <property type="match status" value="1"/>
</dbReference>
<dbReference type="AlphaFoldDB" id="A0A8B7XEF3"/>
<protein>
    <submittedName>
        <fullName evidence="3">Tubulin polyglutamylase complex subunit 1-like</fullName>
    </submittedName>
</protein>
<dbReference type="RefSeq" id="XP_022079129.1">
    <property type="nucleotide sequence ID" value="XM_022223437.1"/>
</dbReference>
<dbReference type="Gene3D" id="1.20.890.10">
    <property type="entry name" value="cAMP-dependent protein kinase regulatory subunit, dimerization-anchoring domain"/>
    <property type="match status" value="1"/>
</dbReference>
<dbReference type="InterPro" id="IPR057632">
    <property type="entry name" value="TPGS1_C"/>
</dbReference>
<dbReference type="OMA" id="HFQMECE"/>
<feature type="domain" description="Tubulin polyglutamylase complex subunit 1-like C-terminal" evidence="1">
    <location>
        <begin position="59"/>
        <end position="253"/>
    </location>
</feature>
<dbReference type="KEGG" id="aplc:110973032"/>
<evidence type="ECO:0000259" key="1">
    <source>
        <dbReference type="Pfam" id="PF24480"/>
    </source>
</evidence>
<dbReference type="OrthoDB" id="64214at2759"/>
<dbReference type="PANTHER" id="PTHR31932:SF2">
    <property type="entry name" value="TUBULIN POLYGLUTAMYLASE COMPLEX SUBUNIT 1"/>
    <property type="match status" value="1"/>
</dbReference>
<organism evidence="2 3">
    <name type="scientific">Acanthaster planci</name>
    <name type="common">Crown-of-thorns starfish</name>
    <dbReference type="NCBI Taxonomy" id="133434"/>
    <lineage>
        <taxon>Eukaryota</taxon>
        <taxon>Metazoa</taxon>
        <taxon>Echinodermata</taxon>
        <taxon>Eleutherozoa</taxon>
        <taxon>Asterozoa</taxon>
        <taxon>Asteroidea</taxon>
        <taxon>Valvatacea</taxon>
        <taxon>Valvatida</taxon>
        <taxon>Acanthasteridae</taxon>
        <taxon>Acanthaster</taxon>
    </lineage>
</organism>
<accession>A0A8B7XEF3</accession>
<gene>
    <name evidence="3" type="primary">LOC110973032</name>
</gene>
<dbReference type="InterPro" id="IPR039235">
    <property type="entry name" value="TPGS1"/>
</dbReference>
<keyword evidence="2" id="KW-1185">Reference proteome</keyword>
<dbReference type="Proteomes" id="UP000694845">
    <property type="component" value="Unplaced"/>
</dbReference>
<dbReference type="InterPro" id="IPR047502">
    <property type="entry name" value="DD_TPGS1"/>
</dbReference>
<dbReference type="GeneID" id="110973032"/>
<reference evidence="3" key="1">
    <citation type="submission" date="2025-08" db="UniProtKB">
        <authorList>
            <consortium name="RefSeq"/>
        </authorList>
    </citation>
    <scope>IDENTIFICATION</scope>
</reference>
<proteinExistence type="predicted"/>
<dbReference type="GO" id="GO:0008017">
    <property type="term" value="F:microtubule binding"/>
    <property type="evidence" value="ECO:0007669"/>
    <property type="project" value="TreeGrafter"/>
</dbReference>
<dbReference type="PANTHER" id="PTHR31932">
    <property type="entry name" value="TUBULIN POLYGLUTAMYLASE COMPLEX SUBUNIT 1"/>
    <property type="match status" value="1"/>
</dbReference>
<dbReference type="CTD" id="91978"/>
<evidence type="ECO:0000313" key="3">
    <source>
        <dbReference type="RefSeq" id="XP_022079129.1"/>
    </source>
</evidence>